<dbReference type="PROSITE" id="PS01124">
    <property type="entry name" value="HTH_ARAC_FAMILY_2"/>
    <property type="match status" value="1"/>
</dbReference>
<feature type="domain" description="HTH araC/xylS-type" evidence="4">
    <location>
        <begin position="16"/>
        <end position="114"/>
    </location>
</feature>
<evidence type="ECO:0000259" key="4">
    <source>
        <dbReference type="PROSITE" id="PS01124"/>
    </source>
</evidence>
<gene>
    <name evidence="5" type="ORF">WMQ36_10950</name>
</gene>
<dbReference type="InterPro" id="IPR018060">
    <property type="entry name" value="HTH_AraC"/>
</dbReference>
<dbReference type="PANTHER" id="PTHR47504:SF5">
    <property type="entry name" value="RIGHT ORIGIN-BINDING PROTEIN"/>
    <property type="match status" value="1"/>
</dbReference>
<dbReference type="Gene3D" id="1.10.10.60">
    <property type="entry name" value="Homeodomain-like"/>
    <property type="match status" value="2"/>
</dbReference>
<dbReference type="PANTHER" id="PTHR47504">
    <property type="entry name" value="RIGHT ORIGIN-BINDING PROTEIN"/>
    <property type="match status" value="1"/>
</dbReference>
<protein>
    <submittedName>
        <fullName evidence="5">AraC family transcriptional regulator</fullName>
    </submittedName>
</protein>
<name>A0ABV1D6X7_9FIRM</name>
<dbReference type="SMART" id="SM00342">
    <property type="entry name" value="HTH_ARAC"/>
    <property type="match status" value="1"/>
</dbReference>
<evidence type="ECO:0000256" key="1">
    <source>
        <dbReference type="ARBA" id="ARBA00023015"/>
    </source>
</evidence>
<dbReference type="SUPFAM" id="SSF46689">
    <property type="entry name" value="Homeodomain-like"/>
    <property type="match status" value="2"/>
</dbReference>
<dbReference type="PROSITE" id="PS00041">
    <property type="entry name" value="HTH_ARAC_FAMILY_1"/>
    <property type="match status" value="1"/>
</dbReference>
<accession>A0ABV1D6X7</accession>
<dbReference type="InterPro" id="IPR050959">
    <property type="entry name" value="MarA-like"/>
</dbReference>
<dbReference type="RefSeq" id="WP_008721097.1">
    <property type="nucleotide sequence ID" value="NZ_JAJFDX010000015.1"/>
</dbReference>
<keyword evidence="2" id="KW-0238">DNA-binding</keyword>
<dbReference type="InterPro" id="IPR018062">
    <property type="entry name" value="HTH_AraC-typ_CS"/>
</dbReference>
<comment type="caution">
    <text evidence="5">The sequence shown here is derived from an EMBL/GenBank/DDBJ whole genome shotgun (WGS) entry which is preliminary data.</text>
</comment>
<proteinExistence type="predicted"/>
<dbReference type="EMBL" id="JBBMFM010000033">
    <property type="protein sequence ID" value="MEQ2425493.1"/>
    <property type="molecule type" value="Genomic_DNA"/>
</dbReference>
<sequence length="301" mass="34407">MKEQAKGEAVQIEAVQRMQDYIAEHLDEEISPGALAACSLYSPWYSYRLFVRYVGMTPSDYVRRFRLSRSALRLRDGKVKVVDIAFEMGFKSVDGYQRAFSREFGCNPKEYALNPVPISLFTPYGVKYRYIRREKTMETVKNVFIREVWKPERKVLIKRGIKAEEYFTYCEEVGCDVWGLLTSIRSISGEPVCLWLPGAYVKPGTSVYVQGVEVPADYDGVVPEGFDVIGLPPCRYLMFQGEPFAEEDYCQAIEQVQSAISRYEPSAAGYRWDRDNPRVQLEPIGTRGYIELLPVKALADG</sequence>
<reference evidence="5 6" key="1">
    <citation type="submission" date="2024-03" db="EMBL/GenBank/DDBJ databases">
        <title>Human intestinal bacterial collection.</title>
        <authorList>
            <person name="Pauvert C."/>
            <person name="Hitch T.C.A."/>
            <person name="Clavel T."/>
        </authorList>
    </citation>
    <scope>NUCLEOTIDE SEQUENCE [LARGE SCALE GENOMIC DNA]</scope>
    <source>
        <strain evidence="5 6">CLA-SR-H021</strain>
    </source>
</reference>
<evidence type="ECO:0000313" key="6">
    <source>
        <dbReference type="Proteomes" id="UP001454086"/>
    </source>
</evidence>
<dbReference type="Proteomes" id="UP001454086">
    <property type="component" value="Unassembled WGS sequence"/>
</dbReference>
<keyword evidence="3" id="KW-0804">Transcription</keyword>
<keyword evidence="6" id="KW-1185">Reference proteome</keyword>
<evidence type="ECO:0000256" key="3">
    <source>
        <dbReference type="ARBA" id="ARBA00023163"/>
    </source>
</evidence>
<keyword evidence="1" id="KW-0805">Transcription regulation</keyword>
<dbReference type="Pfam" id="PF12833">
    <property type="entry name" value="HTH_18"/>
    <property type="match status" value="1"/>
</dbReference>
<organism evidence="5 6">
    <name type="scientific">Enterocloster hominis</name>
    <name type="common">ex Hitch et al. 2024</name>
    <dbReference type="NCBI Taxonomy" id="1917870"/>
    <lineage>
        <taxon>Bacteria</taxon>
        <taxon>Bacillati</taxon>
        <taxon>Bacillota</taxon>
        <taxon>Clostridia</taxon>
        <taxon>Lachnospirales</taxon>
        <taxon>Lachnospiraceae</taxon>
        <taxon>Enterocloster</taxon>
    </lineage>
</organism>
<evidence type="ECO:0000256" key="2">
    <source>
        <dbReference type="ARBA" id="ARBA00023125"/>
    </source>
</evidence>
<evidence type="ECO:0000313" key="5">
    <source>
        <dbReference type="EMBL" id="MEQ2425493.1"/>
    </source>
</evidence>
<dbReference type="InterPro" id="IPR009057">
    <property type="entry name" value="Homeodomain-like_sf"/>
</dbReference>